<organism evidence="2">
    <name type="scientific">Siphoviridae sp. ctdHi7</name>
    <dbReference type="NCBI Taxonomy" id="2825577"/>
    <lineage>
        <taxon>Viruses</taxon>
        <taxon>Duplodnaviria</taxon>
        <taxon>Heunggongvirae</taxon>
        <taxon>Uroviricota</taxon>
        <taxon>Caudoviricetes</taxon>
    </lineage>
</organism>
<feature type="domain" description="Phage head morphogenesis" evidence="1">
    <location>
        <begin position="149"/>
        <end position="272"/>
    </location>
</feature>
<accession>A0A8S5U1U1</accession>
<sequence>MCNCEKLLKAIDNYIAKADDDLKDALKDEGYAEPGKTVKRISDIEDAIAEALEEESDLFITNANTCIDVETFAARVWPGVKLDDRTAEKIREIFIEQMQEFLPDLVKPYLKRTDKALTLTTISKRTSAWVSEWGDQLGKLMKLTSHTELEKILDKNLKDGKGIQDFISDIQNSGIRNERYRARATAVTEALRAHSVAQEEAIQQSPAVEEKEWVHTGSYRNDPRPNHEAMSGQTVPKGQPFTLYGADGGVYYPQYPRDSLLPASESVNCHCIHRGIISEDILGLPLARRKELQAEAIAEMDDEWEKELNARNKLKAGIL</sequence>
<dbReference type="EMBL" id="BK015985">
    <property type="protein sequence ID" value="DAF88398.1"/>
    <property type="molecule type" value="Genomic_DNA"/>
</dbReference>
<evidence type="ECO:0000259" key="1">
    <source>
        <dbReference type="Pfam" id="PF04233"/>
    </source>
</evidence>
<reference evidence="2" key="1">
    <citation type="journal article" date="2021" name="Proc. Natl. Acad. Sci. U.S.A.">
        <title>A Catalog of Tens of Thousands of Viruses from Human Metagenomes Reveals Hidden Associations with Chronic Diseases.</title>
        <authorList>
            <person name="Tisza M.J."/>
            <person name="Buck C.B."/>
        </authorList>
    </citation>
    <scope>NUCLEOTIDE SEQUENCE</scope>
    <source>
        <strain evidence="2">CtdHi7</strain>
    </source>
</reference>
<dbReference type="InterPro" id="IPR006528">
    <property type="entry name" value="Phage_head_morphogenesis_dom"/>
</dbReference>
<dbReference type="Pfam" id="PF04233">
    <property type="entry name" value="Phage_Mu_F"/>
    <property type="match status" value="1"/>
</dbReference>
<name>A0A8S5U1U1_9CAUD</name>
<protein>
    <submittedName>
        <fullName evidence="2">Minor head component F</fullName>
    </submittedName>
</protein>
<evidence type="ECO:0000313" key="2">
    <source>
        <dbReference type="EMBL" id="DAF88398.1"/>
    </source>
</evidence>
<proteinExistence type="predicted"/>